<evidence type="ECO:0000313" key="3">
    <source>
        <dbReference type="Proteomes" id="UP001162740"/>
    </source>
</evidence>
<dbReference type="Proteomes" id="UP001162740">
    <property type="component" value="Chromosome"/>
</dbReference>
<evidence type="ECO:0000259" key="1">
    <source>
        <dbReference type="Pfam" id="PF07859"/>
    </source>
</evidence>
<dbReference type="EMBL" id="CP083974">
    <property type="protein sequence ID" value="UZF44273.1"/>
    <property type="molecule type" value="Genomic_DNA"/>
</dbReference>
<dbReference type="PANTHER" id="PTHR23025:SF3">
    <property type="entry name" value="HORMONE-SENSITIVE LIPASE"/>
    <property type="match status" value="1"/>
</dbReference>
<name>A0AA47AAP0_RHORH</name>
<dbReference type="Gene3D" id="3.40.50.1820">
    <property type="entry name" value="alpha/beta hydrolase"/>
    <property type="match status" value="1"/>
</dbReference>
<protein>
    <submittedName>
        <fullName evidence="2">Alpha/beta hydrolase</fullName>
    </submittedName>
</protein>
<organism evidence="2 3">
    <name type="scientific">Rhodococcus rhodochrous</name>
    <dbReference type="NCBI Taxonomy" id="1829"/>
    <lineage>
        <taxon>Bacteria</taxon>
        <taxon>Bacillati</taxon>
        <taxon>Actinomycetota</taxon>
        <taxon>Actinomycetes</taxon>
        <taxon>Mycobacteriales</taxon>
        <taxon>Nocardiaceae</taxon>
        <taxon>Rhodococcus</taxon>
    </lineage>
</organism>
<evidence type="ECO:0000313" key="2">
    <source>
        <dbReference type="EMBL" id="UZF44273.1"/>
    </source>
</evidence>
<keyword evidence="2" id="KW-0378">Hydrolase</keyword>
<dbReference type="AlphaFoldDB" id="A0AA47AAP0"/>
<dbReference type="Pfam" id="PF07859">
    <property type="entry name" value="Abhydrolase_3"/>
    <property type="match status" value="1"/>
</dbReference>
<accession>A0AA47AAP0</accession>
<dbReference type="PANTHER" id="PTHR23025">
    <property type="entry name" value="TRIACYLGLYCEROL LIPASE"/>
    <property type="match status" value="1"/>
</dbReference>
<proteinExistence type="predicted"/>
<dbReference type="GO" id="GO:0004771">
    <property type="term" value="F:sterol ester esterase activity"/>
    <property type="evidence" value="ECO:0007669"/>
    <property type="project" value="TreeGrafter"/>
</dbReference>
<reference evidence="2 3" key="1">
    <citation type="journal article" date="2021" name="Front. Microbiol.">
        <title>Bacterial Transformation of Aromatic Monomers in Softwood Black Liquor.</title>
        <authorList>
            <person name="Navas L.E."/>
            <person name="Dexter G."/>
            <person name="Liu J."/>
            <person name="Levy-Booth D."/>
            <person name="Cho M."/>
            <person name="Jang S.K."/>
            <person name="Mansfield S.D."/>
            <person name="Renneckar S."/>
            <person name="Mohn W.W."/>
            <person name="Eltis L.D."/>
        </authorList>
    </citation>
    <scope>NUCLEOTIDE SEQUENCE [LARGE SCALE GENOMIC DNA]</scope>
    <source>
        <strain evidence="2 3">GD02</strain>
    </source>
</reference>
<feature type="domain" description="Alpha/beta hydrolase fold-3" evidence="1">
    <location>
        <begin position="2"/>
        <end position="82"/>
    </location>
</feature>
<dbReference type="GO" id="GO:0004806">
    <property type="term" value="F:triacylglycerol lipase activity"/>
    <property type="evidence" value="ECO:0007669"/>
    <property type="project" value="TreeGrafter"/>
</dbReference>
<dbReference type="GO" id="GO:0005829">
    <property type="term" value="C:cytosol"/>
    <property type="evidence" value="ECO:0007669"/>
    <property type="project" value="TreeGrafter"/>
</dbReference>
<dbReference type="RefSeq" id="WP_229579535.1">
    <property type="nucleotide sequence ID" value="NZ_CP083974.1"/>
</dbReference>
<dbReference type="SUPFAM" id="SSF53474">
    <property type="entry name" value="alpha/beta-Hydrolases"/>
    <property type="match status" value="1"/>
</dbReference>
<dbReference type="InterPro" id="IPR029058">
    <property type="entry name" value="AB_hydrolase_fold"/>
</dbReference>
<dbReference type="GO" id="GO:0019433">
    <property type="term" value="P:triglyceride catabolic process"/>
    <property type="evidence" value="ECO:0007669"/>
    <property type="project" value="TreeGrafter"/>
</dbReference>
<dbReference type="InterPro" id="IPR013094">
    <property type="entry name" value="AB_hydrolase_3"/>
</dbReference>
<gene>
    <name evidence="2" type="ORF">KUM34_020805</name>
</gene>
<sequence>MLLSPADCHPFWDLCVPDTAERDSAYVNPALAADLSGLPPAFVATAEVDPTRDGTEDYARRMQACGVDVELRRYDGVMHGFATMTIALRAAQELFEHMVDYLGRISAPECSPERATH</sequence>